<evidence type="ECO:0000313" key="5">
    <source>
        <dbReference type="Proteomes" id="UP001292571"/>
    </source>
</evidence>
<protein>
    <submittedName>
        <fullName evidence="4">YigZ family protein</fullName>
    </submittedName>
</protein>
<gene>
    <name evidence="4" type="ORF">SOP97_17495</name>
</gene>
<dbReference type="RefSeq" id="WP_274086320.1">
    <property type="nucleotide sequence ID" value="NZ_JAYEET010000052.1"/>
</dbReference>
<dbReference type="InterPro" id="IPR020568">
    <property type="entry name" value="Ribosomal_Su5_D2-typ_SF"/>
</dbReference>
<dbReference type="InterPro" id="IPR020569">
    <property type="entry name" value="UPF0029_Impact_CS"/>
</dbReference>
<dbReference type="InterPro" id="IPR023582">
    <property type="entry name" value="Impact"/>
</dbReference>
<evidence type="ECO:0000313" key="4">
    <source>
        <dbReference type="EMBL" id="MEA1607596.1"/>
    </source>
</evidence>
<dbReference type="Proteomes" id="UP001292571">
    <property type="component" value="Unassembled WGS sequence"/>
</dbReference>
<dbReference type="SUPFAM" id="SSF54980">
    <property type="entry name" value="EF-G C-terminal domain-like"/>
    <property type="match status" value="1"/>
</dbReference>
<accession>A0ABU5PDC5</accession>
<sequence length="194" mass="21141">MPFTLISPCEYREEIRKSRFLALASPVTSAAEAQAFITTHSDPSASHNCWAWKVGQQYRFSDDGEPGGTAGRPILAAIEAQEMDQVAVLVIRWYGGIQLGTGGLARAYGGSANKCLQAAPCVELVAREHYRCHCLFAELPLLKARLSDLDCLLESETYDATGAELHLAVPAPRVAELQRLLADISRGRVELQAQ</sequence>
<dbReference type="PANTHER" id="PTHR16301:SF20">
    <property type="entry name" value="IMPACT FAMILY MEMBER YIGZ"/>
    <property type="match status" value="1"/>
</dbReference>
<dbReference type="PROSITE" id="PS00910">
    <property type="entry name" value="UPF0029"/>
    <property type="match status" value="1"/>
</dbReference>
<dbReference type="InterPro" id="IPR035647">
    <property type="entry name" value="EFG_III/V"/>
</dbReference>
<evidence type="ECO:0000259" key="2">
    <source>
        <dbReference type="Pfam" id="PF01205"/>
    </source>
</evidence>
<organism evidence="4 5">
    <name type="scientific">Pseudomonas spirodelae</name>
    <dbReference type="NCBI Taxonomy" id="3101751"/>
    <lineage>
        <taxon>Bacteria</taxon>
        <taxon>Pseudomonadati</taxon>
        <taxon>Pseudomonadota</taxon>
        <taxon>Gammaproteobacteria</taxon>
        <taxon>Pseudomonadales</taxon>
        <taxon>Pseudomonadaceae</taxon>
        <taxon>Pseudomonas</taxon>
    </lineage>
</organism>
<comment type="caution">
    <text evidence="4">The sequence shown here is derived from an EMBL/GenBank/DDBJ whole genome shotgun (WGS) entry which is preliminary data.</text>
</comment>
<keyword evidence="5" id="KW-1185">Reference proteome</keyword>
<dbReference type="Gene3D" id="3.30.70.240">
    <property type="match status" value="1"/>
</dbReference>
<dbReference type="Pfam" id="PF01205">
    <property type="entry name" value="Impact_N"/>
    <property type="match status" value="1"/>
</dbReference>
<dbReference type="InterPro" id="IPR015269">
    <property type="entry name" value="UPF0029_Impact_C"/>
</dbReference>
<dbReference type="Pfam" id="PF09186">
    <property type="entry name" value="DUF1949"/>
    <property type="match status" value="1"/>
</dbReference>
<evidence type="ECO:0000259" key="3">
    <source>
        <dbReference type="Pfam" id="PF09186"/>
    </source>
</evidence>
<dbReference type="Gene3D" id="3.30.230.30">
    <property type="entry name" value="Impact, N-terminal domain"/>
    <property type="match status" value="1"/>
</dbReference>
<dbReference type="InterPro" id="IPR001498">
    <property type="entry name" value="Impact_N"/>
</dbReference>
<feature type="domain" description="Impact N-terminal" evidence="2">
    <location>
        <begin position="16"/>
        <end position="116"/>
    </location>
</feature>
<dbReference type="PANTHER" id="PTHR16301">
    <property type="entry name" value="IMPACT-RELATED"/>
    <property type="match status" value="1"/>
</dbReference>
<proteinExistence type="inferred from homology"/>
<dbReference type="SUPFAM" id="SSF54211">
    <property type="entry name" value="Ribosomal protein S5 domain 2-like"/>
    <property type="match status" value="1"/>
</dbReference>
<reference evidence="4 5" key="1">
    <citation type="submission" date="2023-12" db="EMBL/GenBank/DDBJ databases">
        <title>Pseudomonas sp. T5W1.</title>
        <authorList>
            <person name="Maltman C."/>
        </authorList>
    </citation>
    <scope>NUCLEOTIDE SEQUENCE [LARGE SCALE GENOMIC DNA]</scope>
    <source>
        <strain evidence="4 5">T5W1</strain>
    </source>
</reference>
<feature type="domain" description="UPF0029" evidence="3">
    <location>
        <begin position="132"/>
        <end position="188"/>
    </location>
</feature>
<evidence type="ECO:0000256" key="1">
    <source>
        <dbReference type="ARBA" id="ARBA00007665"/>
    </source>
</evidence>
<dbReference type="InterPro" id="IPR036956">
    <property type="entry name" value="Impact_N_sf"/>
</dbReference>
<name>A0ABU5PDC5_9PSED</name>
<comment type="similarity">
    <text evidence="1">Belongs to the IMPACT family.</text>
</comment>
<dbReference type="EMBL" id="JAYEET010000052">
    <property type="protein sequence ID" value="MEA1607596.1"/>
    <property type="molecule type" value="Genomic_DNA"/>
</dbReference>